<dbReference type="InterPro" id="IPR044700">
    <property type="entry name" value="PIP2/PIPL1"/>
</dbReference>
<name>A0A830B411_9LAMI</name>
<evidence type="ECO:0000313" key="3">
    <source>
        <dbReference type="EMBL" id="GFP78935.1"/>
    </source>
</evidence>
<accession>A0A830B411</accession>
<sequence length="89" mass="9200">MKTIDFLTIFLILSSVLFAIEARRLDIRFPINGVKSGPSPGDGHKYTNANTIGGIKNSGPSPGAGNKHTNDANTIGGIKNSGPSPGDGH</sequence>
<organism evidence="3 4">
    <name type="scientific">Phtheirospermum japonicum</name>
    <dbReference type="NCBI Taxonomy" id="374723"/>
    <lineage>
        <taxon>Eukaryota</taxon>
        <taxon>Viridiplantae</taxon>
        <taxon>Streptophyta</taxon>
        <taxon>Embryophyta</taxon>
        <taxon>Tracheophyta</taxon>
        <taxon>Spermatophyta</taxon>
        <taxon>Magnoliopsida</taxon>
        <taxon>eudicotyledons</taxon>
        <taxon>Gunneridae</taxon>
        <taxon>Pentapetalae</taxon>
        <taxon>asterids</taxon>
        <taxon>lamiids</taxon>
        <taxon>Lamiales</taxon>
        <taxon>Orobanchaceae</taxon>
        <taxon>Orobanchaceae incertae sedis</taxon>
        <taxon>Phtheirospermum</taxon>
    </lineage>
</organism>
<reference evidence="3" key="1">
    <citation type="submission" date="2020-07" db="EMBL/GenBank/DDBJ databases">
        <title>Ethylene signaling mediates host invasion by parasitic plants.</title>
        <authorList>
            <person name="Yoshida S."/>
        </authorList>
    </citation>
    <scope>NUCLEOTIDE SEQUENCE</scope>
    <source>
        <strain evidence="3">Okayama</strain>
    </source>
</reference>
<gene>
    <name evidence="3" type="ORF">PHJA_000037000</name>
</gene>
<feature type="chain" id="PRO_5032682817" evidence="2">
    <location>
        <begin position="23"/>
        <end position="89"/>
    </location>
</feature>
<keyword evidence="2" id="KW-0732">Signal</keyword>
<proteinExistence type="predicted"/>
<dbReference type="AlphaFoldDB" id="A0A830B411"/>
<feature type="signal peptide" evidence="2">
    <location>
        <begin position="1"/>
        <end position="22"/>
    </location>
</feature>
<dbReference type="PANTHER" id="PTHR34663:SF9">
    <property type="entry name" value="OS06G0637400 PROTEIN"/>
    <property type="match status" value="1"/>
</dbReference>
<comment type="caution">
    <text evidence="3">The sequence shown here is derived from an EMBL/GenBank/DDBJ whole genome shotgun (WGS) entry which is preliminary data.</text>
</comment>
<dbReference type="OrthoDB" id="1936010at2759"/>
<evidence type="ECO:0000256" key="1">
    <source>
        <dbReference type="SAM" id="MobiDB-lite"/>
    </source>
</evidence>
<dbReference type="PANTHER" id="PTHR34663">
    <property type="entry name" value="OS06G0637400 PROTEIN"/>
    <property type="match status" value="1"/>
</dbReference>
<keyword evidence="4" id="KW-1185">Reference proteome</keyword>
<dbReference type="GO" id="GO:0045087">
    <property type="term" value="P:innate immune response"/>
    <property type="evidence" value="ECO:0007669"/>
    <property type="project" value="InterPro"/>
</dbReference>
<evidence type="ECO:0000256" key="2">
    <source>
        <dbReference type="SAM" id="SignalP"/>
    </source>
</evidence>
<protein>
    <submittedName>
        <fullName evidence="3">Uncharacterized protein</fullName>
    </submittedName>
</protein>
<dbReference type="Proteomes" id="UP000653305">
    <property type="component" value="Unassembled WGS sequence"/>
</dbReference>
<evidence type="ECO:0000313" key="4">
    <source>
        <dbReference type="Proteomes" id="UP000653305"/>
    </source>
</evidence>
<dbReference type="EMBL" id="BMAC01000002">
    <property type="protein sequence ID" value="GFP78935.1"/>
    <property type="molecule type" value="Genomic_DNA"/>
</dbReference>
<dbReference type="GO" id="GO:0050793">
    <property type="term" value="P:regulation of developmental process"/>
    <property type="evidence" value="ECO:0007669"/>
    <property type="project" value="InterPro"/>
</dbReference>
<feature type="region of interest" description="Disordered" evidence="1">
    <location>
        <begin position="31"/>
        <end position="89"/>
    </location>
</feature>